<dbReference type="Proteomes" id="UP000234891">
    <property type="component" value="Unassembled WGS sequence"/>
</dbReference>
<evidence type="ECO:0000256" key="2">
    <source>
        <dbReference type="SAM" id="Coils"/>
    </source>
</evidence>
<evidence type="ECO:0000256" key="3">
    <source>
        <dbReference type="SAM" id="MobiDB-lite"/>
    </source>
</evidence>
<evidence type="ECO:0000313" key="5">
    <source>
        <dbReference type="Proteomes" id="UP000234891"/>
    </source>
</evidence>
<dbReference type="Pfam" id="PF01076">
    <property type="entry name" value="Mob_Pre"/>
    <property type="match status" value="1"/>
</dbReference>
<dbReference type="EMBL" id="NIHS01000058">
    <property type="protein sequence ID" value="PLT68420.1"/>
    <property type="molecule type" value="Genomic_DNA"/>
</dbReference>
<reference evidence="4 5" key="1">
    <citation type="journal article" date="2017" name="Genome Med.">
        <title>A novel Ruminococcus gnavus clade enriched in inflammatory bowel disease patients.</title>
        <authorList>
            <person name="Hall A.B."/>
            <person name="Yassour M."/>
            <person name="Sauk J."/>
            <person name="Garner A."/>
            <person name="Jiang X."/>
            <person name="Arthur T."/>
            <person name="Lagoudas G.K."/>
            <person name="Vatanen T."/>
            <person name="Fornelos N."/>
            <person name="Wilson R."/>
            <person name="Bertha M."/>
            <person name="Cohen M."/>
            <person name="Garber J."/>
            <person name="Khalili H."/>
            <person name="Gevers D."/>
            <person name="Ananthakrishnan A.N."/>
            <person name="Kugathasan S."/>
            <person name="Lander E.S."/>
            <person name="Blainey P."/>
            <person name="Vlamakis H."/>
            <person name="Xavier R.J."/>
            <person name="Huttenhower C."/>
        </authorList>
    </citation>
    <scope>NUCLEOTIDE SEQUENCE [LARGE SCALE GENOMIC DNA]</scope>
    <source>
        <strain evidence="4 5">RJX1124</strain>
    </source>
</reference>
<keyword evidence="2" id="KW-0175">Coiled coil</keyword>
<dbReference type="AlphaFoldDB" id="A0A2N5NZW2"/>
<dbReference type="Gene3D" id="3.30.930.30">
    <property type="match status" value="1"/>
</dbReference>
<feature type="region of interest" description="Disordered" evidence="3">
    <location>
        <begin position="401"/>
        <end position="426"/>
    </location>
</feature>
<feature type="coiled-coil region" evidence="2">
    <location>
        <begin position="227"/>
        <end position="268"/>
    </location>
</feature>
<dbReference type="GO" id="GO:0006310">
    <property type="term" value="P:DNA recombination"/>
    <property type="evidence" value="ECO:0007669"/>
    <property type="project" value="InterPro"/>
</dbReference>
<dbReference type="InterPro" id="IPR001668">
    <property type="entry name" value="Mob_Pre"/>
</dbReference>
<evidence type="ECO:0000313" key="4">
    <source>
        <dbReference type="EMBL" id="PLT68420.1"/>
    </source>
</evidence>
<protein>
    <recommendedName>
        <fullName evidence="6">Plasmid recombination enzyme</fullName>
    </recommendedName>
</protein>
<feature type="coiled-coil region" evidence="2">
    <location>
        <begin position="341"/>
        <end position="368"/>
    </location>
</feature>
<dbReference type="CDD" id="cd17242">
    <property type="entry name" value="MobM_relaxase"/>
    <property type="match status" value="1"/>
</dbReference>
<evidence type="ECO:0008006" key="6">
    <source>
        <dbReference type="Google" id="ProtNLM"/>
    </source>
</evidence>
<comment type="caution">
    <text evidence="4">The sequence shown here is derived from an EMBL/GenBank/DDBJ whole genome shotgun (WGS) entry which is preliminary data.</text>
</comment>
<gene>
    <name evidence="4" type="ORF">CDL26_16160</name>
</gene>
<sequence length="426" mass="49388">MGAKTISFPKGKGHLTHNNRDFISKNVVPERTSWNRIYMQESLEQAYEKCFGQALMDYNATQKRKDRRKENYLKEIENSGNKEKTFYENIVQIGKKEDTPVVDADGNLTEEAKVAIEILEQYAKTFQERNPNLYLFNCVMHLDEATPHLHIDYIPVAHGYKTGMETCNSLTKALQQMGFAKAVSKKENETVAWQQRERSYLTELCREKSIDIEVLGIQRDNLSLPEYKAAMREVEALEQQAEEMEIHNRELATQAGELAKQIDELEERDKSNQELLEKHDLRATTLKTISKEVDAETKKIKSVAISVNHLFGGEEYVKVKKSDWNKIMDAFSRAVSRNHLLEKYEKKISALEKKLETLTDQIEKLKQFVESRGLGEAFVEFVKSLAPKSFKQKLEEKKADVAEQNRLRKTTQQEMPDKKKKLQQEM</sequence>
<evidence type="ECO:0000256" key="1">
    <source>
        <dbReference type="ARBA" id="ARBA00010657"/>
    </source>
</evidence>
<proteinExistence type="inferred from homology"/>
<name>A0A2N5NZW2_MEDGN</name>
<comment type="similarity">
    <text evidence="1">Belongs to the plasmid mobilization pre family.</text>
</comment>
<organism evidence="4 5">
    <name type="scientific">Mediterraneibacter gnavus</name>
    <name type="common">Ruminococcus gnavus</name>
    <dbReference type="NCBI Taxonomy" id="33038"/>
    <lineage>
        <taxon>Bacteria</taxon>
        <taxon>Bacillati</taxon>
        <taxon>Bacillota</taxon>
        <taxon>Clostridia</taxon>
        <taxon>Lachnospirales</taxon>
        <taxon>Lachnospiraceae</taxon>
        <taxon>Mediterraneibacter</taxon>
    </lineage>
</organism>
<accession>A0A2N5NZW2</accession>
<dbReference type="GO" id="GO:0003677">
    <property type="term" value="F:DNA binding"/>
    <property type="evidence" value="ECO:0007669"/>
    <property type="project" value="InterPro"/>
</dbReference>